<accession>A0A9D1K749</accession>
<dbReference type="Gene3D" id="3.20.20.70">
    <property type="entry name" value="Aldolase class I"/>
    <property type="match status" value="1"/>
</dbReference>
<dbReference type="InterPro" id="IPR017853">
    <property type="entry name" value="GH"/>
</dbReference>
<dbReference type="SUPFAM" id="SSF51445">
    <property type="entry name" value="(Trans)glycosidases"/>
    <property type="match status" value="1"/>
</dbReference>
<dbReference type="Proteomes" id="UP000824140">
    <property type="component" value="Unassembled WGS sequence"/>
</dbReference>
<protein>
    <submittedName>
        <fullName evidence="1">Uncharacterized protein</fullName>
    </submittedName>
</protein>
<sequence>MNLIPSPRKTTFNYWCTWDTQWNVLKENTPPGHPIPTRDRMDDAFLFGPDGVFHAFDAARGDLIALLDDGWDVPYGAADGRLFGSLEVDAGRFPSLQGTPAQRLRALSDRVRALGYRGLGLWVPAQMPGDNGAGPGWERARAHWDERARWSHEAGVLYWKVDWGVHSRNIAYREMMTDCARRYAPGLIVEHALCQGPFEPDCANPIALAGREEYIRQVLQAGDALRTYDIAPEFTHATTMYRAAEALRLSGGSGAVINVEDDAILGAGLGCSLGVMRHPKEADMVRLTYPSRIAEESVRALHWHRVAPPFPAGDTPFAISGQQLEDAWYYPKRDKSLWPCTCDEIVRQSAPAAVSRNMVLPVVEAEGEKPFVASSLHPDTGALSLAALPRTLPGHLCETPLARVAVCGAQAEAPVGLFGHFGAVEITFMEEIGARRVFAQDLCREEAVDVTADVRLEGKTLFLPGSVLEALCRLEGRERALPGAMLVLRA</sequence>
<evidence type="ECO:0000313" key="2">
    <source>
        <dbReference type="Proteomes" id="UP000824140"/>
    </source>
</evidence>
<dbReference type="InterPro" id="IPR013785">
    <property type="entry name" value="Aldolase_TIM"/>
</dbReference>
<dbReference type="EMBL" id="DVJN01000225">
    <property type="protein sequence ID" value="HIS93730.1"/>
    <property type="molecule type" value="Genomic_DNA"/>
</dbReference>
<organism evidence="1 2">
    <name type="scientific">Candidatus Alectryocaccomicrobium excrementavium</name>
    <dbReference type="NCBI Taxonomy" id="2840668"/>
    <lineage>
        <taxon>Bacteria</taxon>
        <taxon>Bacillati</taxon>
        <taxon>Bacillota</taxon>
        <taxon>Clostridia</taxon>
        <taxon>Candidatus Alectryocaccomicrobium</taxon>
    </lineage>
</organism>
<gene>
    <name evidence="1" type="ORF">IAA84_12010</name>
</gene>
<comment type="caution">
    <text evidence="1">The sequence shown here is derived from an EMBL/GenBank/DDBJ whole genome shotgun (WGS) entry which is preliminary data.</text>
</comment>
<dbReference type="AlphaFoldDB" id="A0A9D1K749"/>
<reference evidence="1" key="2">
    <citation type="journal article" date="2021" name="PeerJ">
        <title>Extensive microbial diversity within the chicken gut microbiome revealed by metagenomics and culture.</title>
        <authorList>
            <person name="Gilroy R."/>
            <person name="Ravi A."/>
            <person name="Getino M."/>
            <person name="Pursley I."/>
            <person name="Horton D.L."/>
            <person name="Alikhan N.F."/>
            <person name="Baker D."/>
            <person name="Gharbi K."/>
            <person name="Hall N."/>
            <person name="Watson M."/>
            <person name="Adriaenssens E.M."/>
            <person name="Foster-Nyarko E."/>
            <person name="Jarju S."/>
            <person name="Secka A."/>
            <person name="Antonio M."/>
            <person name="Oren A."/>
            <person name="Chaudhuri R.R."/>
            <person name="La Ragione R."/>
            <person name="Hildebrand F."/>
            <person name="Pallen M.J."/>
        </authorList>
    </citation>
    <scope>NUCLEOTIDE SEQUENCE</scope>
    <source>
        <strain evidence="1">13766</strain>
    </source>
</reference>
<reference evidence="1" key="1">
    <citation type="submission" date="2020-10" db="EMBL/GenBank/DDBJ databases">
        <authorList>
            <person name="Gilroy R."/>
        </authorList>
    </citation>
    <scope>NUCLEOTIDE SEQUENCE</scope>
    <source>
        <strain evidence="1">13766</strain>
    </source>
</reference>
<proteinExistence type="predicted"/>
<evidence type="ECO:0000313" key="1">
    <source>
        <dbReference type="EMBL" id="HIS93730.1"/>
    </source>
</evidence>
<name>A0A9D1K749_9FIRM</name>